<feature type="transmembrane region" description="Helical" evidence="2">
    <location>
        <begin position="197"/>
        <end position="216"/>
    </location>
</feature>
<dbReference type="GeneID" id="103276051"/>
<evidence type="ECO:0000256" key="1">
    <source>
        <dbReference type="SAM" id="MobiDB-lite"/>
    </source>
</evidence>
<feature type="compositionally biased region" description="Basic and acidic residues" evidence="1">
    <location>
        <begin position="104"/>
        <end position="115"/>
    </location>
</feature>
<evidence type="ECO:0000256" key="2">
    <source>
        <dbReference type="SAM" id="Phobius"/>
    </source>
</evidence>
<proteinExistence type="predicted"/>
<protein>
    <submittedName>
        <fullName evidence="4">Uncharacterized protein LOC103276051</fullName>
    </submittedName>
</protein>
<organism evidence="3 4">
    <name type="scientific">Carlito syrichta</name>
    <name type="common">Philippine tarsier</name>
    <name type="synonym">Tarsius syrichta</name>
    <dbReference type="NCBI Taxonomy" id="1868482"/>
    <lineage>
        <taxon>Eukaryota</taxon>
        <taxon>Metazoa</taxon>
        <taxon>Chordata</taxon>
        <taxon>Craniata</taxon>
        <taxon>Vertebrata</taxon>
        <taxon>Euteleostomi</taxon>
        <taxon>Mammalia</taxon>
        <taxon>Eutheria</taxon>
        <taxon>Euarchontoglires</taxon>
        <taxon>Primates</taxon>
        <taxon>Haplorrhini</taxon>
        <taxon>Tarsiiformes</taxon>
        <taxon>Tarsiidae</taxon>
        <taxon>Carlito</taxon>
    </lineage>
</organism>
<feature type="compositionally biased region" description="Basic residues" evidence="1">
    <location>
        <begin position="85"/>
        <end position="97"/>
    </location>
</feature>
<feature type="region of interest" description="Disordered" evidence="1">
    <location>
        <begin position="72"/>
        <end position="145"/>
    </location>
</feature>
<keyword evidence="2" id="KW-1133">Transmembrane helix</keyword>
<dbReference type="AlphaFoldDB" id="A0A3Q0DD64"/>
<dbReference type="RefSeq" id="XP_021562009.1">
    <property type="nucleotide sequence ID" value="XM_021706334.1"/>
</dbReference>
<keyword evidence="3" id="KW-1185">Reference proteome</keyword>
<reference evidence="4" key="1">
    <citation type="submission" date="2025-08" db="UniProtKB">
        <authorList>
            <consortium name="RefSeq"/>
        </authorList>
    </citation>
    <scope>IDENTIFICATION</scope>
</reference>
<gene>
    <name evidence="4" type="primary">LOC103276051</name>
</gene>
<dbReference type="KEGG" id="csyr:103276051"/>
<feature type="compositionally biased region" description="Low complexity" evidence="1">
    <location>
        <begin position="117"/>
        <end position="127"/>
    </location>
</feature>
<keyword evidence="2" id="KW-0472">Membrane</keyword>
<sequence length="346" mass="38908">MAKPVVWTRTHPLTSALQEEALTGSPPQTGRGKRAVWRRELPLAPAHRPSGALGPFQSRTVPLRDCPHCHPHAQVGTDLQPRPPCPRRSRPQRRRRSTSLQDQGQRRPREWETRAKAASPPSLASALRNRKAGAEPSAARCAPTHTRNSTVARVASVKRCLPVLSSEESEAQGCGRQHLSSESLRRRRRRCREGSRTRFLASGLGISVVLPGAWLFQRRSLLGADLSWEGERRPLGFLLTFDSKQKGELRPRDCPCKSRRDPALDWYPSSETHKRALLTNPASLEPHCGYHPLRVNESMSFGKGCRDDYSGVFRIPVLELDGNQQTNRPLRSKEKNTDLWAQCLLY</sequence>
<dbReference type="Proteomes" id="UP000189704">
    <property type="component" value="Unplaced"/>
</dbReference>
<evidence type="ECO:0000313" key="4">
    <source>
        <dbReference type="RefSeq" id="XP_021562009.1"/>
    </source>
</evidence>
<name>A0A3Q0DD64_CARSF</name>
<evidence type="ECO:0000313" key="3">
    <source>
        <dbReference type="Proteomes" id="UP000189704"/>
    </source>
</evidence>
<accession>A0A3Q0DD64</accession>
<keyword evidence="2" id="KW-0812">Transmembrane</keyword>